<reference evidence="1 2" key="1">
    <citation type="journal article" date="2015" name="Genome Biol. Evol.">
        <title>Comparative Genomics of a Bacterivorous Green Alga Reveals Evolutionary Causalities and Consequences of Phago-Mixotrophic Mode of Nutrition.</title>
        <authorList>
            <person name="Burns J.A."/>
            <person name="Paasch A."/>
            <person name="Narechania A."/>
            <person name="Kim E."/>
        </authorList>
    </citation>
    <scope>NUCLEOTIDE SEQUENCE [LARGE SCALE GENOMIC DNA]</scope>
    <source>
        <strain evidence="1 2">PLY_AMNH</strain>
    </source>
</reference>
<protein>
    <submittedName>
        <fullName evidence="1">Uncharacterized protein</fullName>
    </submittedName>
</protein>
<organism evidence="1 2">
    <name type="scientific">Cymbomonas tetramitiformis</name>
    <dbReference type="NCBI Taxonomy" id="36881"/>
    <lineage>
        <taxon>Eukaryota</taxon>
        <taxon>Viridiplantae</taxon>
        <taxon>Chlorophyta</taxon>
        <taxon>Pyramimonadophyceae</taxon>
        <taxon>Pyramimonadales</taxon>
        <taxon>Pyramimonadaceae</taxon>
        <taxon>Cymbomonas</taxon>
    </lineage>
</organism>
<dbReference type="Proteomes" id="UP001190700">
    <property type="component" value="Unassembled WGS sequence"/>
</dbReference>
<evidence type="ECO:0000313" key="2">
    <source>
        <dbReference type="Proteomes" id="UP001190700"/>
    </source>
</evidence>
<evidence type="ECO:0000313" key="1">
    <source>
        <dbReference type="EMBL" id="KAK3248841.1"/>
    </source>
</evidence>
<dbReference type="EMBL" id="LGRX02027768">
    <property type="protein sequence ID" value="KAK3248841.1"/>
    <property type="molecule type" value="Genomic_DNA"/>
</dbReference>
<dbReference type="AlphaFoldDB" id="A0AAE0F1Q3"/>
<sequence>MFFYVFLQGFSDNFRYIGSNTPAKYENLVAFLQSVFFRRVGSLSSCDPHRRLLGVKVHAAVAVENIIE</sequence>
<keyword evidence="2" id="KW-1185">Reference proteome</keyword>
<proteinExistence type="predicted"/>
<name>A0AAE0F1Q3_9CHLO</name>
<accession>A0AAE0F1Q3</accession>
<comment type="caution">
    <text evidence="1">The sequence shown here is derived from an EMBL/GenBank/DDBJ whole genome shotgun (WGS) entry which is preliminary data.</text>
</comment>
<gene>
    <name evidence="1" type="ORF">CYMTET_41709</name>
</gene>